<evidence type="ECO:0000313" key="4">
    <source>
        <dbReference type="Proteomes" id="UP000441032"/>
    </source>
</evidence>
<proteinExistence type="predicted"/>
<dbReference type="AlphaFoldDB" id="A0A7X2HKD8"/>
<evidence type="ECO:0000256" key="1">
    <source>
        <dbReference type="SAM" id="MobiDB-lite"/>
    </source>
</evidence>
<dbReference type="RefSeq" id="WP_154206001.1">
    <property type="nucleotide sequence ID" value="NZ_WJYN01000001.1"/>
</dbReference>
<reference evidence="3 4" key="1">
    <citation type="submission" date="2019-11" db="EMBL/GenBank/DDBJ databases">
        <title>Phenotypic characterization of an OXA-22 and OXA-60 co-producing Ralstonia pickettii clinical strain.</title>
        <authorList>
            <person name="He F."/>
        </authorList>
    </citation>
    <scope>NUCLEOTIDE SEQUENCE [LARGE SCALE GENOMIC DNA]</scope>
    <source>
        <strain evidence="3 4">PSLESD1</strain>
    </source>
</reference>
<gene>
    <name evidence="3" type="ORF">GJQ57_05570</name>
</gene>
<organism evidence="3 4">
    <name type="scientific">Ralstonia pickettii</name>
    <name type="common">Burkholderia pickettii</name>
    <dbReference type="NCBI Taxonomy" id="329"/>
    <lineage>
        <taxon>Bacteria</taxon>
        <taxon>Pseudomonadati</taxon>
        <taxon>Pseudomonadota</taxon>
        <taxon>Betaproteobacteria</taxon>
        <taxon>Burkholderiales</taxon>
        <taxon>Burkholderiaceae</taxon>
        <taxon>Ralstonia</taxon>
    </lineage>
</organism>
<feature type="compositionally biased region" description="Polar residues" evidence="1">
    <location>
        <begin position="112"/>
        <end position="121"/>
    </location>
</feature>
<protein>
    <submittedName>
        <fullName evidence="3">Uncharacterized protein</fullName>
    </submittedName>
</protein>
<sequence length="121" mass="12568">MPQTRQNYRRSAMWPAAVAIGLSAVTLPHHAHSKLPPPTPAEQAAAAQQTETERAQKAQEQAQLTAVQDRLAARFGKGGNNAPEAVTPVANLPKNVAEAPGTAGPHGGSRPSAESHSGNAR</sequence>
<feature type="signal peptide" evidence="2">
    <location>
        <begin position="1"/>
        <end position="31"/>
    </location>
</feature>
<evidence type="ECO:0000256" key="2">
    <source>
        <dbReference type="SAM" id="SignalP"/>
    </source>
</evidence>
<accession>A0A7X2HKD8</accession>
<feature type="region of interest" description="Disordered" evidence="1">
    <location>
        <begin position="29"/>
        <end position="121"/>
    </location>
</feature>
<name>A0A7X2HKD8_RALPI</name>
<evidence type="ECO:0000313" key="3">
    <source>
        <dbReference type="EMBL" id="MRS98122.1"/>
    </source>
</evidence>
<dbReference type="Proteomes" id="UP000441032">
    <property type="component" value="Unassembled WGS sequence"/>
</dbReference>
<keyword evidence="2" id="KW-0732">Signal</keyword>
<dbReference type="EMBL" id="WJYN01000001">
    <property type="protein sequence ID" value="MRS98122.1"/>
    <property type="molecule type" value="Genomic_DNA"/>
</dbReference>
<feature type="compositionally biased region" description="Low complexity" evidence="1">
    <location>
        <begin position="41"/>
        <end position="50"/>
    </location>
</feature>
<comment type="caution">
    <text evidence="3">The sequence shown here is derived from an EMBL/GenBank/DDBJ whole genome shotgun (WGS) entry which is preliminary data.</text>
</comment>
<feature type="chain" id="PRO_5031228703" evidence="2">
    <location>
        <begin position="32"/>
        <end position="121"/>
    </location>
</feature>